<dbReference type="InterPro" id="IPR050557">
    <property type="entry name" value="RTX_toxin/Mannuronan_C5-epim"/>
</dbReference>
<dbReference type="AlphaFoldDB" id="A0AAU7AZS5"/>
<name>A0AAU7AZS5_9ACTN</name>
<comment type="subcellular location">
    <subcellularLocation>
        <location evidence="1">Secreted</location>
    </subcellularLocation>
</comment>
<dbReference type="Gene3D" id="2.150.10.10">
    <property type="entry name" value="Serralysin-like metalloprotease, C-terminal"/>
    <property type="match status" value="3"/>
</dbReference>
<dbReference type="PRINTS" id="PR00313">
    <property type="entry name" value="CABNDNGRPT"/>
</dbReference>
<dbReference type="GO" id="GO:0005576">
    <property type="term" value="C:extracellular region"/>
    <property type="evidence" value="ECO:0007669"/>
    <property type="project" value="UniProtKB-SubCell"/>
</dbReference>
<proteinExistence type="predicted"/>
<feature type="compositionally biased region" description="Basic and acidic residues" evidence="3">
    <location>
        <begin position="182"/>
        <end position="193"/>
    </location>
</feature>
<protein>
    <recommendedName>
        <fullName evidence="5">Calcium-binding protein</fullName>
    </recommendedName>
</protein>
<dbReference type="PANTHER" id="PTHR38340:SF1">
    <property type="entry name" value="S-LAYER PROTEIN"/>
    <property type="match status" value="1"/>
</dbReference>
<dbReference type="InterPro" id="IPR018511">
    <property type="entry name" value="Hemolysin-typ_Ca-bd_CS"/>
</dbReference>
<dbReference type="GO" id="GO:0005509">
    <property type="term" value="F:calcium ion binding"/>
    <property type="evidence" value="ECO:0007669"/>
    <property type="project" value="InterPro"/>
</dbReference>
<organism evidence="4">
    <name type="scientific">Paraconexibacter sp. AEG42_29</name>
    <dbReference type="NCBI Taxonomy" id="2997339"/>
    <lineage>
        <taxon>Bacteria</taxon>
        <taxon>Bacillati</taxon>
        <taxon>Actinomycetota</taxon>
        <taxon>Thermoleophilia</taxon>
        <taxon>Solirubrobacterales</taxon>
        <taxon>Paraconexibacteraceae</taxon>
        <taxon>Paraconexibacter</taxon>
    </lineage>
</organism>
<evidence type="ECO:0000256" key="1">
    <source>
        <dbReference type="ARBA" id="ARBA00004613"/>
    </source>
</evidence>
<dbReference type="RefSeq" id="WP_354698323.1">
    <property type="nucleotide sequence ID" value="NZ_CP114014.1"/>
</dbReference>
<dbReference type="PANTHER" id="PTHR38340">
    <property type="entry name" value="S-LAYER PROTEIN"/>
    <property type="match status" value="1"/>
</dbReference>
<dbReference type="EMBL" id="CP114014">
    <property type="protein sequence ID" value="XAY07116.1"/>
    <property type="molecule type" value="Genomic_DNA"/>
</dbReference>
<dbReference type="InterPro" id="IPR001343">
    <property type="entry name" value="Hemolysn_Ca-bd"/>
</dbReference>
<feature type="region of interest" description="Disordered" evidence="3">
    <location>
        <begin position="164"/>
        <end position="199"/>
    </location>
</feature>
<feature type="compositionally biased region" description="Basic and acidic residues" evidence="3">
    <location>
        <begin position="164"/>
        <end position="175"/>
    </location>
</feature>
<dbReference type="PROSITE" id="PS00330">
    <property type="entry name" value="HEMOLYSIN_CALCIUM"/>
    <property type="match status" value="2"/>
</dbReference>
<sequence>MTETLEGDDCYDDGREDVCDTYEVPVGSRVAALRVQAGPRESNRISILQLGGTRFRITDSGARGRINVKPGCRRVAPKRAICTVPTAARRVSVSTGDLRDSVTIEAQRLRAIVNLGGGSDRLRSTGPTTARGGTGDDAITTGVHADLLLGDAGDDTLNGARGRDRIAGDAGDDRLIGGAGNDRLRGGGGRDRVVGGGGSDVLYGDAGRDRVFGGTGHDELLMDDGRVPAADTVDGGPGTDTADYDGRRTGVKVVLSGPGGEDSIKRVEDAAGGAGPDTITGDTGPNLLSGGVEVGAYADDTLVGGGGDDGLVVDSGDTDPRVDAGAGDDVVYAIGAAGRIACGAGRDRVQSGAIPVSARTSAPLVDRTCEEVGTSGDPWLAAPATATADSLTFTVRCSADVCDDWRLSLHRAPARLAWAGVGAPAAPVELARTDLPPGTRRRATVRVDVPRPATLAPGTPVLALITTATTTTSGTVTRTTEIPRVVVGLLAP</sequence>
<evidence type="ECO:0008006" key="5">
    <source>
        <dbReference type="Google" id="ProtNLM"/>
    </source>
</evidence>
<dbReference type="InterPro" id="IPR011049">
    <property type="entry name" value="Serralysin-like_metalloprot_C"/>
</dbReference>
<gene>
    <name evidence="4" type="ORF">DSM112329_03995</name>
</gene>
<evidence type="ECO:0000256" key="2">
    <source>
        <dbReference type="ARBA" id="ARBA00022525"/>
    </source>
</evidence>
<evidence type="ECO:0000313" key="4">
    <source>
        <dbReference type="EMBL" id="XAY07116.1"/>
    </source>
</evidence>
<dbReference type="Pfam" id="PF00353">
    <property type="entry name" value="HemolysinCabind"/>
    <property type="match status" value="3"/>
</dbReference>
<dbReference type="KEGG" id="parq:DSM112329_03995"/>
<keyword evidence="2" id="KW-0964">Secreted</keyword>
<accession>A0AAU7AZS5</accession>
<evidence type="ECO:0000256" key="3">
    <source>
        <dbReference type="SAM" id="MobiDB-lite"/>
    </source>
</evidence>
<reference evidence="4" key="1">
    <citation type="submission" date="2022-12" db="EMBL/GenBank/DDBJ databases">
        <title>Paraconexibacter alkalitolerans sp. nov. and Baekduia alba sp. nov., isolated from soil and emended description of the genera Paraconexibacter (Chun et al., 2020) and Baekduia (An et al., 2020).</title>
        <authorList>
            <person name="Vieira S."/>
            <person name="Huber K.J."/>
            <person name="Geppert A."/>
            <person name="Wolf J."/>
            <person name="Neumann-Schaal M."/>
            <person name="Muesken M."/>
            <person name="Overmann J."/>
        </authorList>
    </citation>
    <scope>NUCLEOTIDE SEQUENCE</scope>
    <source>
        <strain evidence="4">AEG42_29</strain>
    </source>
</reference>
<dbReference type="SUPFAM" id="SSF51120">
    <property type="entry name" value="beta-Roll"/>
    <property type="match status" value="2"/>
</dbReference>